<dbReference type="Proteomes" id="UP001446871">
    <property type="component" value="Unassembled WGS sequence"/>
</dbReference>
<dbReference type="CDD" id="cd00067">
    <property type="entry name" value="GAL4"/>
    <property type="match status" value="1"/>
</dbReference>
<sequence length="744" mass="81181">MSGDAGPSLDNHDLSAASDGAQHSAAPSRNSKPGKSGRLACDTCRERKVACNRDYPRCGRCARLGNPCSYRGRARYRESQADLPRQLKQLQERLSQAEAKLSTQQQQHPSPTSNLPTSAAESGSSPEVVFAAQSQPAYSYSSAGLPTSAFISELGHDPNAAAYEINDSFLSCIPKEILEFEHSSIDWLRSPPTVDFLMQDGNQNFIDEFLGGAPPSTMELSPPASQNQQPLASMAGPRPTPPPITPSLSGTTPTLVSLPAPDSTAQKKASCSPTGDSAEVNVTPSDVLDMQHVYFHVFYPIMPILCRDRFFAHIQQGQNSPQVKALSYAVALIGAMVSPEHHHFEAACEEAVRSHVDLCERDDDMSAMVSLDLFQALLFLLRYELTHRKIARAWITVSRAVQLANMLGLHLDSSQASGSELHQVLPPTTDPLVVEERRRALWTLYVCETYASSRARQRPLLREAQIDIPLPSPGPLDAHFTLFPMEKLADSYSIDDAEKNRISSFAGIVLACAVARQCQPWAETVATINPRPTSADSQAASHSSIQTLSKGTALSVQGFWDRHFSLLSVLRHRVELLSPHLTVYAVQSDPVSFGLYVYLCGIDIALQETAVAQVEKQVLSPAVAADSVKQSRAAAYRLVGAARGTLPRNRASPDFFFLQGALMARPLATALHVLARDLRSRPDDKSSSTIADSLHVLLGALDRLEETDGFWHETVTPVASLLKDWEEAHKNRPADTWAMALLPE</sequence>
<dbReference type="EMBL" id="JAQQWM010000009">
    <property type="protein sequence ID" value="KAK8046378.1"/>
    <property type="molecule type" value="Genomic_DNA"/>
</dbReference>
<evidence type="ECO:0000256" key="4">
    <source>
        <dbReference type="ARBA" id="ARBA00023163"/>
    </source>
</evidence>
<evidence type="ECO:0000313" key="8">
    <source>
        <dbReference type="EMBL" id="KAK8046378.1"/>
    </source>
</evidence>
<organism evidence="8 9">
    <name type="scientific">Apiospora saccharicola</name>
    <dbReference type="NCBI Taxonomy" id="335842"/>
    <lineage>
        <taxon>Eukaryota</taxon>
        <taxon>Fungi</taxon>
        <taxon>Dikarya</taxon>
        <taxon>Ascomycota</taxon>
        <taxon>Pezizomycotina</taxon>
        <taxon>Sordariomycetes</taxon>
        <taxon>Xylariomycetidae</taxon>
        <taxon>Amphisphaeriales</taxon>
        <taxon>Apiosporaceae</taxon>
        <taxon>Apiospora</taxon>
    </lineage>
</organism>
<feature type="region of interest" description="Disordered" evidence="6">
    <location>
        <begin position="1"/>
        <end position="39"/>
    </location>
</feature>
<dbReference type="SUPFAM" id="SSF57701">
    <property type="entry name" value="Zn2/Cys6 DNA-binding domain"/>
    <property type="match status" value="1"/>
</dbReference>
<dbReference type="Pfam" id="PF00172">
    <property type="entry name" value="Zn_clus"/>
    <property type="match status" value="1"/>
</dbReference>
<dbReference type="InterPro" id="IPR050815">
    <property type="entry name" value="TF_fung"/>
</dbReference>
<dbReference type="PROSITE" id="PS50048">
    <property type="entry name" value="ZN2_CY6_FUNGAL_2"/>
    <property type="match status" value="1"/>
</dbReference>
<dbReference type="PANTHER" id="PTHR47338">
    <property type="entry name" value="ZN(II)2CYS6 TRANSCRIPTION FACTOR (EUROFUNG)-RELATED"/>
    <property type="match status" value="1"/>
</dbReference>
<protein>
    <recommendedName>
        <fullName evidence="7">Zn(2)-C6 fungal-type domain-containing protein</fullName>
    </recommendedName>
</protein>
<keyword evidence="2" id="KW-0479">Metal-binding</keyword>
<reference evidence="8 9" key="1">
    <citation type="submission" date="2023-01" db="EMBL/GenBank/DDBJ databases">
        <title>Analysis of 21 Apiospora genomes using comparative genomics revels a genus with tremendous synthesis potential of carbohydrate active enzymes and secondary metabolites.</title>
        <authorList>
            <person name="Sorensen T."/>
        </authorList>
    </citation>
    <scope>NUCLEOTIDE SEQUENCE [LARGE SCALE GENOMIC DNA]</scope>
    <source>
        <strain evidence="8 9">CBS 83171</strain>
    </source>
</reference>
<dbReference type="InterPro" id="IPR007219">
    <property type="entry name" value="XnlR_reg_dom"/>
</dbReference>
<name>A0ABR1TIC7_9PEZI</name>
<evidence type="ECO:0000256" key="2">
    <source>
        <dbReference type="ARBA" id="ARBA00022723"/>
    </source>
</evidence>
<dbReference type="PANTHER" id="PTHR47338:SF10">
    <property type="entry name" value="TRANSCRIPTION FACTOR DOMAIN-CONTAINING PROTEIN-RELATED"/>
    <property type="match status" value="1"/>
</dbReference>
<keyword evidence="9" id="KW-1185">Reference proteome</keyword>
<dbReference type="SMART" id="SM00066">
    <property type="entry name" value="GAL4"/>
    <property type="match status" value="1"/>
</dbReference>
<evidence type="ECO:0000256" key="6">
    <source>
        <dbReference type="SAM" id="MobiDB-lite"/>
    </source>
</evidence>
<dbReference type="PROSITE" id="PS00463">
    <property type="entry name" value="ZN2_CY6_FUNGAL_1"/>
    <property type="match status" value="1"/>
</dbReference>
<accession>A0ABR1TIC7</accession>
<keyword evidence="3" id="KW-0805">Transcription regulation</keyword>
<proteinExistence type="predicted"/>
<evidence type="ECO:0000256" key="1">
    <source>
        <dbReference type="ARBA" id="ARBA00004123"/>
    </source>
</evidence>
<feature type="domain" description="Zn(2)-C6 fungal-type" evidence="7">
    <location>
        <begin position="40"/>
        <end position="70"/>
    </location>
</feature>
<comment type="subcellular location">
    <subcellularLocation>
        <location evidence="1">Nucleus</location>
    </subcellularLocation>
</comment>
<dbReference type="InterPro" id="IPR036864">
    <property type="entry name" value="Zn2-C6_fun-type_DNA-bd_sf"/>
</dbReference>
<gene>
    <name evidence="8" type="ORF">PG996_014442</name>
</gene>
<dbReference type="InterPro" id="IPR001138">
    <property type="entry name" value="Zn2Cys6_DnaBD"/>
</dbReference>
<evidence type="ECO:0000256" key="5">
    <source>
        <dbReference type="ARBA" id="ARBA00023242"/>
    </source>
</evidence>
<feature type="region of interest" description="Disordered" evidence="6">
    <location>
        <begin position="94"/>
        <end position="127"/>
    </location>
</feature>
<evidence type="ECO:0000259" key="7">
    <source>
        <dbReference type="PROSITE" id="PS50048"/>
    </source>
</evidence>
<evidence type="ECO:0000313" key="9">
    <source>
        <dbReference type="Proteomes" id="UP001446871"/>
    </source>
</evidence>
<keyword evidence="4" id="KW-0804">Transcription</keyword>
<dbReference type="Gene3D" id="4.10.240.10">
    <property type="entry name" value="Zn(2)-C6 fungal-type DNA-binding domain"/>
    <property type="match status" value="1"/>
</dbReference>
<feature type="compositionally biased region" description="Polar residues" evidence="6">
    <location>
        <begin position="108"/>
        <end position="125"/>
    </location>
</feature>
<comment type="caution">
    <text evidence="8">The sequence shown here is derived from an EMBL/GenBank/DDBJ whole genome shotgun (WGS) entry which is preliminary data.</text>
</comment>
<dbReference type="CDD" id="cd12148">
    <property type="entry name" value="fungal_TF_MHR"/>
    <property type="match status" value="1"/>
</dbReference>
<dbReference type="SMART" id="SM00906">
    <property type="entry name" value="Fungal_trans"/>
    <property type="match status" value="1"/>
</dbReference>
<evidence type="ECO:0000256" key="3">
    <source>
        <dbReference type="ARBA" id="ARBA00023015"/>
    </source>
</evidence>
<feature type="compositionally biased region" description="Low complexity" evidence="6">
    <location>
        <begin position="246"/>
        <end position="259"/>
    </location>
</feature>
<feature type="region of interest" description="Disordered" evidence="6">
    <location>
        <begin position="210"/>
        <end position="279"/>
    </location>
</feature>
<feature type="compositionally biased region" description="Polar residues" evidence="6">
    <location>
        <begin position="263"/>
        <end position="279"/>
    </location>
</feature>
<dbReference type="Pfam" id="PF04082">
    <property type="entry name" value="Fungal_trans"/>
    <property type="match status" value="1"/>
</dbReference>
<keyword evidence="5" id="KW-0539">Nucleus</keyword>